<dbReference type="PROSITE" id="PS50835">
    <property type="entry name" value="IG_LIKE"/>
    <property type="match status" value="8"/>
</dbReference>
<dbReference type="OrthoDB" id="6512291at2759"/>
<comment type="similarity">
    <text evidence="3">Belongs to the protein-tyrosine phosphatase family. Receptor class 2A subfamily.</text>
</comment>
<keyword evidence="11" id="KW-0675">Receptor</keyword>
<feature type="domain" description="Ig-like" evidence="18">
    <location>
        <begin position="418"/>
        <end position="505"/>
    </location>
</feature>
<gene>
    <name evidence="20" type="ORF">pdam_00022153</name>
</gene>
<feature type="region of interest" description="Disordered" evidence="15">
    <location>
        <begin position="878"/>
        <end position="908"/>
    </location>
</feature>
<evidence type="ECO:0000256" key="4">
    <source>
        <dbReference type="ARBA" id="ARBA00013064"/>
    </source>
</evidence>
<dbReference type="SUPFAM" id="SSF49265">
    <property type="entry name" value="Fibronectin type III"/>
    <property type="match status" value="1"/>
</dbReference>
<dbReference type="PANTHER" id="PTHR19134:SF531">
    <property type="entry name" value="TYROSINE-PROTEIN PHOSPHATASE LAR"/>
    <property type="match status" value="1"/>
</dbReference>
<evidence type="ECO:0000256" key="15">
    <source>
        <dbReference type="SAM" id="MobiDB-lite"/>
    </source>
</evidence>
<dbReference type="Pfam" id="PF13927">
    <property type="entry name" value="Ig_3"/>
    <property type="match status" value="2"/>
</dbReference>
<dbReference type="Pfam" id="PF07679">
    <property type="entry name" value="I-set"/>
    <property type="match status" value="6"/>
</dbReference>
<evidence type="ECO:0000259" key="16">
    <source>
        <dbReference type="PROSITE" id="PS50055"/>
    </source>
</evidence>
<dbReference type="FunFam" id="2.60.40.10:FF:000503">
    <property type="entry name" value="Hemicentin 1"/>
    <property type="match status" value="1"/>
</dbReference>
<evidence type="ECO:0000259" key="19">
    <source>
        <dbReference type="PROSITE" id="PS50853"/>
    </source>
</evidence>
<comment type="similarity">
    <text evidence="2">Belongs to the immunoglobulin superfamily. DCC family.</text>
</comment>
<dbReference type="InterPro" id="IPR003961">
    <property type="entry name" value="FN3_dom"/>
</dbReference>
<comment type="subcellular location">
    <subcellularLocation>
        <location evidence="1">Membrane</location>
        <topology evidence="1">Single-pass membrane protein</topology>
    </subcellularLocation>
</comment>
<evidence type="ECO:0000313" key="21">
    <source>
        <dbReference type="Proteomes" id="UP000275408"/>
    </source>
</evidence>
<dbReference type="EMBL" id="RCHS01000505">
    <property type="protein sequence ID" value="RMX58471.1"/>
    <property type="molecule type" value="Genomic_DNA"/>
</dbReference>
<evidence type="ECO:0000256" key="11">
    <source>
        <dbReference type="ARBA" id="ARBA00023170"/>
    </source>
</evidence>
<feature type="domain" description="Ig-like" evidence="18">
    <location>
        <begin position="234"/>
        <end position="321"/>
    </location>
</feature>
<evidence type="ECO:0000256" key="10">
    <source>
        <dbReference type="ARBA" id="ARBA00023157"/>
    </source>
</evidence>
<dbReference type="SMART" id="SM00406">
    <property type="entry name" value="IGv"/>
    <property type="match status" value="5"/>
</dbReference>
<dbReference type="InterPro" id="IPR000242">
    <property type="entry name" value="PTP_cat"/>
</dbReference>
<evidence type="ECO:0000259" key="18">
    <source>
        <dbReference type="PROSITE" id="PS50835"/>
    </source>
</evidence>
<dbReference type="SMART" id="SM00408">
    <property type="entry name" value="IGc2"/>
    <property type="match status" value="7"/>
</dbReference>
<evidence type="ECO:0000256" key="13">
    <source>
        <dbReference type="ARBA" id="ARBA00023319"/>
    </source>
</evidence>
<dbReference type="InterPro" id="IPR007110">
    <property type="entry name" value="Ig-like_dom"/>
</dbReference>
<evidence type="ECO:0000256" key="9">
    <source>
        <dbReference type="ARBA" id="ARBA00023136"/>
    </source>
</evidence>
<feature type="domain" description="Ig-like" evidence="18">
    <location>
        <begin position="559"/>
        <end position="645"/>
    </location>
</feature>
<dbReference type="InterPro" id="IPR016130">
    <property type="entry name" value="Tyr_Pase_AS"/>
</dbReference>
<dbReference type="Gene3D" id="3.90.190.10">
    <property type="entry name" value="Protein tyrosine phosphatase superfamily"/>
    <property type="match status" value="3"/>
</dbReference>
<dbReference type="FunFam" id="2.60.40.10:FF:000612">
    <property type="entry name" value="palladin isoform X1"/>
    <property type="match status" value="3"/>
</dbReference>
<evidence type="ECO:0000313" key="20">
    <source>
        <dbReference type="EMBL" id="RMX58471.1"/>
    </source>
</evidence>
<dbReference type="FunFam" id="2.60.40.10:FF:000032">
    <property type="entry name" value="palladin isoform X1"/>
    <property type="match status" value="1"/>
</dbReference>
<dbReference type="Proteomes" id="UP000275408">
    <property type="component" value="Unassembled WGS sequence"/>
</dbReference>
<evidence type="ECO:0000256" key="7">
    <source>
        <dbReference type="ARBA" id="ARBA00022801"/>
    </source>
</evidence>
<feature type="domain" description="Ig-like" evidence="18">
    <location>
        <begin position="510"/>
        <end position="547"/>
    </location>
</feature>
<dbReference type="PRINTS" id="PR00700">
    <property type="entry name" value="PRTYPHPHTASE"/>
</dbReference>
<dbReference type="GO" id="GO:0004725">
    <property type="term" value="F:protein tyrosine phosphatase activity"/>
    <property type="evidence" value="ECO:0007669"/>
    <property type="project" value="UniProtKB-EC"/>
</dbReference>
<keyword evidence="5" id="KW-0732">Signal</keyword>
<dbReference type="EC" id="3.1.3.48" evidence="4"/>
<evidence type="ECO:0000259" key="17">
    <source>
        <dbReference type="PROSITE" id="PS50056"/>
    </source>
</evidence>
<dbReference type="Pfam" id="PF00102">
    <property type="entry name" value="Y_phosphatase"/>
    <property type="match status" value="2"/>
</dbReference>
<comment type="caution">
    <text evidence="20">The sequence shown here is derived from an EMBL/GenBank/DDBJ whole genome shotgun (WGS) entry which is preliminary data.</text>
</comment>
<evidence type="ECO:0000256" key="14">
    <source>
        <dbReference type="ARBA" id="ARBA00051722"/>
    </source>
</evidence>
<dbReference type="FunFam" id="2.60.40.10:FF:000028">
    <property type="entry name" value="Neuronal cell adhesion molecule"/>
    <property type="match status" value="1"/>
</dbReference>
<reference evidence="20 21" key="1">
    <citation type="journal article" date="2018" name="Sci. Rep.">
        <title>Comparative analysis of the Pocillopora damicornis genome highlights role of immune system in coral evolution.</title>
        <authorList>
            <person name="Cunning R."/>
            <person name="Bay R.A."/>
            <person name="Gillette P."/>
            <person name="Baker A.C."/>
            <person name="Traylor-Knowles N."/>
        </authorList>
    </citation>
    <scope>NUCLEOTIDE SEQUENCE [LARGE SCALE GENOMIC DNA]</scope>
    <source>
        <strain evidence="20">RSMAS</strain>
        <tissue evidence="20">Whole animal</tissue>
    </source>
</reference>
<dbReference type="FunFam" id="2.60.40.10:FF:000299">
    <property type="entry name" value="protogenin isoform X2"/>
    <property type="match status" value="1"/>
</dbReference>
<dbReference type="SUPFAM" id="SSF48726">
    <property type="entry name" value="Immunoglobulin"/>
    <property type="match status" value="9"/>
</dbReference>
<dbReference type="InterPro" id="IPR036179">
    <property type="entry name" value="Ig-like_dom_sf"/>
</dbReference>
<keyword evidence="9" id="KW-0472">Membrane</keyword>
<evidence type="ECO:0000256" key="3">
    <source>
        <dbReference type="ARBA" id="ARBA00010504"/>
    </source>
</evidence>
<keyword evidence="12" id="KW-0325">Glycoprotein</keyword>
<dbReference type="GO" id="GO:0016020">
    <property type="term" value="C:membrane"/>
    <property type="evidence" value="ECO:0007669"/>
    <property type="project" value="UniProtKB-SubCell"/>
</dbReference>
<feature type="domain" description="Tyrosine specific protein phosphatases" evidence="17">
    <location>
        <begin position="1453"/>
        <end position="1528"/>
    </location>
</feature>
<feature type="domain" description="Tyrosine specific protein phosphatases" evidence="17">
    <location>
        <begin position="1205"/>
        <end position="1279"/>
    </location>
</feature>
<dbReference type="SMART" id="SM00409">
    <property type="entry name" value="IG"/>
    <property type="match status" value="8"/>
</dbReference>
<accession>A0A3M6UXR3</accession>
<keyword evidence="21" id="KW-1185">Reference proteome</keyword>
<protein>
    <recommendedName>
        <fullName evidence="4">protein-tyrosine-phosphatase</fullName>
        <ecNumber evidence="4">3.1.3.48</ecNumber>
    </recommendedName>
</protein>
<dbReference type="InterPro" id="IPR003595">
    <property type="entry name" value="Tyr_Pase_cat"/>
</dbReference>
<dbReference type="STRING" id="46731.A0A3M6UXR3"/>
<evidence type="ECO:0000256" key="2">
    <source>
        <dbReference type="ARBA" id="ARBA00009588"/>
    </source>
</evidence>
<evidence type="ECO:0000256" key="5">
    <source>
        <dbReference type="ARBA" id="ARBA00022729"/>
    </source>
</evidence>
<dbReference type="SUPFAM" id="SSF52799">
    <property type="entry name" value="(Phosphotyrosine protein) phosphatases II"/>
    <property type="match status" value="2"/>
</dbReference>
<dbReference type="InterPro" id="IPR003598">
    <property type="entry name" value="Ig_sub2"/>
</dbReference>
<dbReference type="FunFam" id="3.90.190.10:FF:000270">
    <property type="entry name" value="Protein-tyrosine-phosphatase"/>
    <property type="match status" value="1"/>
</dbReference>
<dbReference type="PROSITE" id="PS50056">
    <property type="entry name" value="TYR_PHOSPHATASE_2"/>
    <property type="match status" value="2"/>
</dbReference>
<feature type="domain" description="Ig-like" evidence="18">
    <location>
        <begin position="74"/>
        <end position="160"/>
    </location>
</feature>
<feature type="domain" description="Tyrosine-protein phosphatase" evidence="16">
    <location>
        <begin position="1320"/>
        <end position="1537"/>
    </location>
</feature>
<evidence type="ECO:0000256" key="12">
    <source>
        <dbReference type="ARBA" id="ARBA00023180"/>
    </source>
</evidence>
<feature type="domain" description="Ig-like" evidence="18">
    <location>
        <begin position="1"/>
        <end position="70"/>
    </location>
</feature>
<dbReference type="InterPro" id="IPR000387">
    <property type="entry name" value="Tyr_Pase_dom"/>
</dbReference>
<sequence length="1547" mass="172503">MSEVQWIKDGDVIARNSSLLVNESRLTVANYNESQIQLLINQSTSHDAGNYTCLVINAVGNSSQMTSVISQELPLITIHPEGKTPMEGENITLSCNATGNPEPSISWVKDEFPINSDSRINFSQDNKLLTITNTSRTDSGEYRCVARNRVGNDTSNSKVNVLLALTSWNLNYKVVISLLFRCRKLDEMVVYFNQRLLNISNVSRTDSGRYRCVANNSLGNDISNVAAVDIQYKPDITTHPENEDIKEGGNVTFSCNSTANPLPTTSWTKDESPVTNDSRISYSVVNKVLTITNVNRNDRGQYKCVASNELGKDMSKAAKLNVKYRPEVTKHPQNVTEIERNNVTLTCNATGNPEPQFSWFKDKDLVKSTNRIYLSANNSLLTMTDVNRNDSGRYLCVARNEVGNDTSKIVVLDVQYRPEIATQPQNDTTTEGKNVTLTCNATGNPEPVLSWSKDGNLAKSSHRISFSADNKLLKITNVNRTHSGKYLCFAHNEVGNATSKIAMLNVQYKPEIITDPSGDMMKEGQNRTFYCNATGNPLPAISWKKDGHSIGNNSRINKSEITTHPSNVTKTEGENITLHCNATGYPPPTLSWTKDGSDISNNSRISFSADKKQLAITKASRVDNGAYRCVANNSLGNDTSMAAVVDVQCRQFCTVALKDTFLGCELRQAANMSAADSHITFELTNPRRKEKQKQVEKNLTRERIKKKIAPEISIHPRIVTIVRGDSVTFSCSVVGNPTPSVVWEKDRKDLNVTGNSRFNLSSRDNNHSLEIAEVHRSDSGQYRCVAENSKNISYSSAATLTVQLPSVAPEGITAAEENSTSIKLEWKPVPERDLNGIFTKYFITYSDGKKRKVSSSSPKVVINGLRASTTYSFHISAATAKGEGPQSKPTEATTDDPPTPPDPDDVGTNEVSVAFKPWQILSNGDKVSYYQIIVVPLKEGKDPGKPSDKEYVNVIKRYEDKSEGEPYITAEFSNDNKQSTTFPVGDEKYYSRGRGSGVVARREHIEENFDPEGEIAVEEFEDHVKRLQEDDLFSVEYGAIRSQGNVTSKATLAEENKHKNRYNNIVAYDHSRVKLTPIEGVRGSDYINANFLDGYQKDKAYIATQGPLEHTSDDFWRMVWEQGTKTIVMVTNLEEKGRLKCHQYWPSEGAESYGDIRVTLMQTVQLTEFTIRTMTLKHANNSEQRTVNQYHYTVWPDHGVPECPSSLLTFVRKASRANPPDAGPMVVHCSAGVGRTGTFIVVDAMLRRIAAEKTVDVYEYVSSLRQDRNFMVQVEEQYILIHDVLVEAIHSGFTEIHANDLRSHIKNLMQVNQTSGQSEMDEEFIRLGRCINASQLTAQAANMACNVTKNRYPNALPYDETRVKLSVISGVEGSDYINANFIDGYMTRRAFIATQAPIPDTIPDFWRMIWEQESSTIVVLSKETEGEKESASRVVRQYHYTGWPDSGSPESGTGLIDLIGQVQRWQQQSENTKITVHCSAGVGRTGVFCALSILIGQLKSEGVVDVFQTVKQLRVERPAMVQTKDQYEFIYSALSEYLDSFDAYSNF</sequence>
<dbReference type="InterPro" id="IPR050348">
    <property type="entry name" value="Protein-Tyr_Phosphatase"/>
</dbReference>
<organism evidence="20 21">
    <name type="scientific">Pocillopora damicornis</name>
    <name type="common">Cauliflower coral</name>
    <name type="synonym">Millepora damicornis</name>
    <dbReference type="NCBI Taxonomy" id="46731"/>
    <lineage>
        <taxon>Eukaryota</taxon>
        <taxon>Metazoa</taxon>
        <taxon>Cnidaria</taxon>
        <taxon>Anthozoa</taxon>
        <taxon>Hexacorallia</taxon>
        <taxon>Scleractinia</taxon>
        <taxon>Astrocoeniina</taxon>
        <taxon>Pocilloporidae</taxon>
        <taxon>Pocillopora</taxon>
    </lineage>
</organism>
<dbReference type="Pfam" id="PF00041">
    <property type="entry name" value="fn3"/>
    <property type="match status" value="1"/>
</dbReference>
<dbReference type="PROSITE" id="PS50055">
    <property type="entry name" value="TYR_PHOSPHATASE_PTP"/>
    <property type="match status" value="2"/>
</dbReference>
<evidence type="ECO:0000256" key="1">
    <source>
        <dbReference type="ARBA" id="ARBA00004167"/>
    </source>
</evidence>
<dbReference type="Gene3D" id="2.60.40.10">
    <property type="entry name" value="Immunoglobulins"/>
    <property type="match status" value="10"/>
</dbReference>
<dbReference type="InterPro" id="IPR029021">
    <property type="entry name" value="Prot-tyrosine_phosphatase-like"/>
</dbReference>
<comment type="catalytic activity">
    <reaction evidence="14">
        <text>O-phospho-L-tyrosyl-[protein] + H2O = L-tyrosyl-[protein] + phosphate</text>
        <dbReference type="Rhea" id="RHEA:10684"/>
        <dbReference type="Rhea" id="RHEA-COMP:10136"/>
        <dbReference type="Rhea" id="RHEA-COMP:20101"/>
        <dbReference type="ChEBI" id="CHEBI:15377"/>
        <dbReference type="ChEBI" id="CHEBI:43474"/>
        <dbReference type="ChEBI" id="CHEBI:46858"/>
        <dbReference type="ChEBI" id="CHEBI:61978"/>
        <dbReference type="EC" id="3.1.3.48"/>
    </reaction>
</comment>
<dbReference type="FunFam" id="3.90.190.10:FF:000088">
    <property type="entry name" value="Receptor protein-tyrosine phosphatase LAR"/>
    <property type="match status" value="1"/>
</dbReference>
<dbReference type="SMART" id="SM00194">
    <property type="entry name" value="PTPc"/>
    <property type="match status" value="2"/>
</dbReference>
<dbReference type="InterPro" id="IPR013783">
    <property type="entry name" value="Ig-like_fold"/>
</dbReference>
<dbReference type="InterPro" id="IPR013106">
    <property type="entry name" value="Ig_V-set"/>
</dbReference>
<dbReference type="InterPro" id="IPR003599">
    <property type="entry name" value="Ig_sub"/>
</dbReference>
<keyword evidence="13" id="KW-0393">Immunoglobulin domain</keyword>
<dbReference type="CDD" id="cd00063">
    <property type="entry name" value="FN3"/>
    <property type="match status" value="1"/>
</dbReference>
<dbReference type="InterPro" id="IPR036116">
    <property type="entry name" value="FN3_sf"/>
</dbReference>
<feature type="domain" description="Fibronectin type-III" evidence="19">
    <location>
        <begin position="808"/>
        <end position="897"/>
    </location>
</feature>
<keyword evidence="7" id="KW-0378">Hydrolase</keyword>
<evidence type="ECO:0000256" key="6">
    <source>
        <dbReference type="ARBA" id="ARBA00022737"/>
    </source>
</evidence>
<feature type="domain" description="Ig-like" evidence="18">
    <location>
        <begin position="710"/>
        <end position="801"/>
    </location>
</feature>
<dbReference type="PANTHER" id="PTHR19134">
    <property type="entry name" value="RECEPTOR-TYPE TYROSINE-PROTEIN PHOSPHATASE"/>
    <property type="match status" value="1"/>
</dbReference>
<keyword evidence="8" id="KW-0904">Protein phosphatase</keyword>
<feature type="domain" description="Tyrosine-protein phosphatase" evidence="16">
    <location>
        <begin position="1033"/>
        <end position="1288"/>
    </location>
</feature>
<keyword evidence="6" id="KW-0677">Repeat</keyword>
<proteinExistence type="inferred from homology"/>
<name>A0A3M6UXR3_POCDA</name>
<evidence type="ECO:0000256" key="8">
    <source>
        <dbReference type="ARBA" id="ARBA00022912"/>
    </source>
</evidence>
<dbReference type="SMART" id="SM00060">
    <property type="entry name" value="FN3"/>
    <property type="match status" value="1"/>
</dbReference>
<keyword evidence="10" id="KW-1015">Disulfide bond</keyword>
<dbReference type="SMART" id="SM00404">
    <property type="entry name" value="PTPc_motif"/>
    <property type="match status" value="2"/>
</dbReference>
<dbReference type="PROSITE" id="PS50853">
    <property type="entry name" value="FN3"/>
    <property type="match status" value="1"/>
</dbReference>
<feature type="domain" description="Ig-like" evidence="18">
    <location>
        <begin position="326"/>
        <end position="411"/>
    </location>
</feature>
<dbReference type="InterPro" id="IPR013098">
    <property type="entry name" value="Ig_I-set"/>
</dbReference>
<dbReference type="PROSITE" id="PS00383">
    <property type="entry name" value="TYR_PHOSPHATASE_1"/>
    <property type="match status" value="2"/>
</dbReference>